<gene>
    <name evidence="6" type="ORF">VSR73_22260</name>
</gene>
<dbReference type="SUPFAM" id="SSF51316">
    <property type="entry name" value="Mss4-like"/>
    <property type="match status" value="1"/>
</dbReference>
<organism evidence="6 7">
    <name type="scientific">Paraburkholderia ferrariae</name>
    <dbReference type="NCBI Taxonomy" id="386056"/>
    <lineage>
        <taxon>Bacteria</taxon>
        <taxon>Pseudomonadati</taxon>
        <taxon>Pseudomonadota</taxon>
        <taxon>Betaproteobacteria</taxon>
        <taxon>Burkholderiales</taxon>
        <taxon>Burkholderiaceae</taxon>
        <taxon>Paraburkholderia</taxon>
    </lineage>
</organism>
<evidence type="ECO:0000259" key="5">
    <source>
        <dbReference type="PROSITE" id="PS51891"/>
    </source>
</evidence>
<evidence type="ECO:0000313" key="6">
    <source>
        <dbReference type="EMBL" id="MEM5423779.1"/>
    </source>
</evidence>
<keyword evidence="2" id="KW-0479">Metal-binding</keyword>
<dbReference type="PANTHER" id="PTHR33337">
    <property type="entry name" value="GFA DOMAIN-CONTAINING PROTEIN"/>
    <property type="match status" value="1"/>
</dbReference>
<keyword evidence="7" id="KW-1185">Reference proteome</keyword>
<reference evidence="6 7" key="1">
    <citation type="submission" date="2024-01" db="EMBL/GenBank/DDBJ databases">
        <title>The diversity of rhizobia nodulating Mimosa spp. in eleven states of Brazil covering several biomes is determined by host plant, location, and edaphic factors.</title>
        <authorList>
            <person name="Rouws L."/>
            <person name="Barauna A."/>
            <person name="Beukes C."/>
            <person name="De Faria S.M."/>
            <person name="Gross E."/>
            <person name="Dos Reis Junior F.B."/>
            <person name="Simon M."/>
            <person name="Maluk M."/>
            <person name="Odee D.W."/>
            <person name="Kenicer G."/>
            <person name="Young J.P.W."/>
            <person name="Reis V.M."/>
            <person name="Zilli J."/>
            <person name="James E.K."/>
        </authorList>
    </citation>
    <scope>NUCLEOTIDE SEQUENCE [LARGE SCALE GENOMIC DNA]</scope>
    <source>
        <strain evidence="6 7">JPY167</strain>
    </source>
</reference>
<dbReference type="Pfam" id="PF04828">
    <property type="entry name" value="GFA"/>
    <property type="match status" value="1"/>
</dbReference>
<dbReference type="Proteomes" id="UP001489897">
    <property type="component" value="Unassembled WGS sequence"/>
</dbReference>
<evidence type="ECO:0000256" key="3">
    <source>
        <dbReference type="ARBA" id="ARBA00022833"/>
    </source>
</evidence>
<evidence type="ECO:0000313" key="7">
    <source>
        <dbReference type="Proteomes" id="UP001489897"/>
    </source>
</evidence>
<comment type="similarity">
    <text evidence="1">Belongs to the Gfa family.</text>
</comment>
<evidence type="ECO:0000256" key="4">
    <source>
        <dbReference type="ARBA" id="ARBA00023239"/>
    </source>
</evidence>
<evidence type="ECO:0000256" key="2">
    <source>
        <dbReference type="ARBA" id="ARBA00022723"/>
    </source>
</evidence>
<evidence type="ECO:0000256" key="1">
    <source>
        <dbReference type="ARBA" id="ARBA00005495"/>
    </source>
</evidence>
<dbReference type="PANTHER" id="PTHR33337:SF40">
    <property type="entry name" value="CENP-V_GFA DOMAIN-CONTAINING PROTEIN-RELATED"/>
    <property type="match status" value="1"/>
</dbReference>
<proteinExistence type="inferred from homology"/>
<dbReference type="InterPro" id="IPR011057">
    <property type="entry name" value="Mss4-like_sf"/>
</dbReference>
<comment type="caution">
    <text evidence="6">The sequence shown here is derived from an EMBL/GenBank/DDBJ whole genome shotgun (WGS) entry which is preliminary data.</text>
</comment>
<feature type="domain" description="CENP-V/GFA" evidence="5">
    <location>
        <begin position="5"/>
        <end position="120"/>
    </location>
</feature>
<dbReference type="EMBL" id="JAYMRV010000006">
    <property type="protein sequence ID" value="MEM5423779.1"/>
    <property type="molecule type" value="Genomic_DNA"/>
</dbReference>
<dbReference type="PROSITE" id="PS51891">
    <property type="entry name" value="CENP_V_GFA"/>
    <property type="match status" value="1"/>
</dbReference>
<dbReference type="Gene3D" id="3.90.1590.10">
    <property type="entry name" value="glutathione-dependent formaldehyde- activating enzyme (gfa)"/>
    <property type="match status" value="1"/>
</dbReference>
<dbReference type="RefSeq" id="WP_342948329.1">
    <property type="nucleotide sequence ID" value="NZ_JAYMRV010000006.1"/>
</dbReference>
<sequence>MSTDWKGRCLCGAVQYEARGAAFAQLVCHCRDCQRASGSAGLPVVVVSAAEFSFEGEIRTYTITGGSGMPTTRNSCAHCGSLLFGTPQHAPDIVTIYAGSLDDPSRFRAELVQFTSERHQLDGREPGIAQHAGRAP</sequence>
<keyword evidence="3" id="KW-0862">Zinc</keyword>
<keyword evidence="4" id="KW-0456">Lyase</keyword>
<dbReference type="InterPro" id="IPR006913">
    <property type="entry name" value="CENP-V/GFA"/>
</dbReference>
<accession>A0ABU9RUM4</accession>
<protein>
    <submittedName>
        <fullName evidence="6">GFA family protein</fullName>
    </submittedName>
</protein>
<name>A0ABU9RUM4_9BURK</name>